<dbReference type="AlphaFoldDB" id="A0A8J3FAX6"/>
<dbReference type="NCBIfam" id="TIGR02050">
    <property type="entry name" value="gshA_cyan_rel"/>
    <property type="match status" value="1"/>
</dbReference>
<keyword evidence="2 5" id="KW-0547">Nucleotide-binding</keyword>
<comment type="similarity">
    <text evidence="5">Belongs to the glutamate--cysteine ligase type 2 family. YbdK subfamily.</text>
</comment>
<dbReference type="EC" id="6.3.2.2" evidence="5"/>
<evidence type="ECO:0000256" key="5">
    <source>
        <dbReference type="HAMAP-Rule" id="MF_01609"/>
    </source>
</evidence>
<keyword evidence="7" id="KW-1185">Reference proteome</keyword>
<dbReference type="GO" id="GO:0005524">
    <property type="term" value="F:ATP binding"/>
    <property type="evidence" value="ECO:0007669"/>
    <property type="project" value="UniProtKB-KW"/>
</dbReference>
<dbReference type="InterPro" id="IPR014746">
    <property type="entry name" value="Gln_synth/guanido_kin_cat_dom"/>
</dbReference>
<comment type="catalytic activity">
    <reaction evidence="4 5">
        <text>L-cysteine + L-glutamate + ATP = gamma-L-glutamyl-L-cysteine + ADP + phosphate + H(+)</text>
        <dbReference type="Rhea" id="RHEA:13285"/>
        <dbReference type="ChEBI" id="CHEBI:15378"/>
        <dbReference type="ChEBI" id="CHEBI:29985"/>
        <dbReference type="ChEBI" id="CHEBI:30616"/>
        <dbReference type="ChEBI" id="CHEBI:35235"/>
        <dbReference type="ChEBI" id="CHEBI:43474"/>
        <dbReference type="ChEBI" id="CHEBI:58173"/>
        <dbReference type="ChEBI" id="CHEBI:456216"/>
        <dbReference type="EC" id="6.3.2.2"/>
    </reaction>
</comment>
<dbReference type="EMBL" id="BMQB01000005">
    <property type="protein sequence ID" value="GGJ94131.1"/>
    <property type="molecule type" value="Genomic_DNA"/>
</dbReference>
<dbReference type="GO" id="GO:0042398">
    <property type="term" value="P:modified amino acid biosynthetic process"/>
    <property type="evidence" value="ECO:0007669"/>
    <property type="project" value="InterPro"/>
</dbReference>
<dbReference type="RefSeq" id="WP_189170297.1">
    <property type="nucleotide sequence ID" value="NZ_BMQB01000005.1"/>
</dbReference>
<dbReference type="Gene3D" id="3.30.590.20">
    <property type="match status" value="1"/>
</dbReference>
<dbReference type="InterPro" id="IPR006336">
    <property type="entry name" value="GCS2"/>
</dbReference>
<dbReference type="NCBIfam" id="NF010041">
    <property type="entry name" value="PRK13517.1-1"/>
    <property type="match status" value="1"/>
</dbReference>
<comment type="function">
    <text evidence="5">ATP-dependent carboxylate-amine ligase which exhibits weak glutamate--cysteine ligase activity.</text>
</comment>
<reference evidence="6" key="2">
    <citation type="submission" date="2020-09" db="EMBL/GenBank/DDBJ databases">
        <authorList>
            <person name="Sun Q."/>
            <person name="Ohkuma M."/>
        </authorList>
    </citation>
    <scope>NUCLEOTIDE SEQUENCE</scope>
    <source>
        <strain evidence="6">JCM 3090</strain>
    </source>
</reference>
<dbReference type="InterPro" id="IPR011793">
    <property type="entry name" value="YbdK"/>
</dbReference>
<comment type="caution">
    <text evidence="6">The sequence shown here is derived from an EMBL/GenBank/DDBJ whole genome shotgun (WGS) entry which is preliminary data.</text>
</comment>
<dbReference type="Proteomes" id="UP000649739">
    <property type="component" value="Unassembled WGS sequence"/>
</dbReference>
<evidence type="ECO:0000313" key="7">
    <source>
        <dbReference type="Proteomes" id="UP000649739"/>
    </source>
</evidence>
<evidence type="ECO:0000256" key="2">
    <source>
        <dbReference type="ARBA" id="ARBA00022741"/>
    </source>
</evidence>
<reference evidence="6" key="1">
    <citation type="journal article" date="2014" name="Int. J. Syst. Evol. Microbiol.">
        <title>Complete genome sequence of Corynebacterium casei LMG S-19264T (=DSM 44701T), isolated from a smear-ripened cheese.</title>
        <authorList>
            <consortium name="US DOE Joint Genome Institute (JGI-PGF)"/>
            <person name="Walter F."/>
            <person name="Albersmeier A."/>
            <person name="Kalinowski J."/>
            <person name="Ruckert C."/>
        </authorList>
    </citation>
    <scope>NUCLEOTIDE SEQUENCE</scope>
    <source>
        <strain evidence="6">JCM 3090</strain>
    </source>
</reference>
<dbReference type="GO" id="GO:0004357">
    <property type="term" value="F:glutamate-cysteine ligase activity"/>
    <property type="evidence" value="ECO:0007669"/>
    <property type="project" value="UniProtKB-EC"/>
</dbReference>
<dbReference type="HAMAP" id="MF_01609">
    <property type="entry name" value="Glu_cys_ligase_2"/>
    <property type="match status" value="1"/>
</dbReference>
<proteinExistence type="inferred from homology"/>
<evidence type="ECO:0000256" key="4">
    <source>
        <dbReference type="ARBA" id="ARBA00048819"/>
    </source>
</evidence>
<evidence type="ECO:0000256" key="3">
    <source>
        <dbReference type="ARBA" id="ARBA00022840"/>
    </source>
</evidence>
<name>A0A8J3FAX6_9ACTN</name>
<gene>
    <name evidence="6" type="ORF">GCM10010123_24980</name>
</gene>
<keyword evidence="1 5" id="KW-0436">Ligase</keyword>
<dbReference type="PANTHER" id="PTHR36510:SF1">
    <property type="entry name" value="GLUTAMATE--CYSTEINE LIGASE 2-RELATED"/>
    <property type="match status" value="1"/>
</dbReference>
<protein>
    <recommendedName>
        <fullName evidence="5">Putative glutamate--cysteine ligase 2</fullName>
        <ecNumber evidence="5">6.3.2.2</ecNumber>
    </recommendedName>
    <alternativeName>
        <fullName evidence="5">Gamma-glutamylcysteine synthetase 2</fullName>
        <shortName evidence="5">GCS 2</shortName>
        <shortName evidence="5">Gamma-GCS 2</shortName>
    </alternativeName>
</protein>
<evidence type="ECO:0000256" key="1">
    <source>
        <dbReference type="ARBA" id="ARBA00022598"/>
    </source>
</evidence>
<organism evidence="6 7">
    <name type="scientific">Pilimelia anulata</name>
    <dbReference type="NCBI Taxonomy" id="53371"/>
    <lineage>
        <taxon>Bacteria</taxon>
        <taxon>Bacillati</taxon>
        <taxon>Actinomycetota</taxon>
        <taxon>Actinomycetes</taxon>
        <taxon>Micromonosporales</taxon>
        <taxon>Micromonosporaceae</taxon>
        <taxon>Pilimelia</taxon>
    </lineage>
</organism>
<evidence type="ECO:0000313" key="6">
    <source>
        <dbReference type="EMBL" id="GGJ94131.1"/>
    </source>
</evidence>
<dbReference type="PANTHER" id="PTHR36510">
    <property type="entry name" value="GLUTAMATE--CYSTEINE LIGASE 2-RELATED"/>
    <property type="match status" value="1"/>
</dbReference>
<keyword evidence="3 5" id="KW-0067">ATP-binding</keyword>
<dbReference type="Pfam" id="PF04107">
    <property type="entry name" value="GCS2"/>
    <property type="match status" value="1"/>
</dbReference>
<sequence>MTGSGVVRPPLRLGVEEEFLLLDPDTGQSSPRSRAVIEAVPADWRAHLQYEFLSAQVEIGTPPTRDLGELERSLADLRGTVAAAARSAGARLAAVGAPPLPGPAAPVVARPRYLELANRYGALADGTALNGMHVHVEVADRDLAVRVLNHVRPWLPVLAAVSANSPYADGRDTGFASWRSVRWGTWPTVGPTPLLRSPAHYAELVERLIDGGVIMDEGMVYWFARLSRHLPTVEIRLGDVHATVADAVLSAALVRGLVGRALDDVAAGAPVPAVPDALLRAAHWAVARDGLAGRVVDPVSGAQRTAGRLLRDLVTRITPVLRRHGDLAAVREGVQRLRTAGIGAARQRAHVRATGTVEALPPYLTAMTEPAEAVADFAA</sequence>
<accession>A0A8J3FAX6</accession>
<dbReference type="InterPro" id="IPR050141">
    <property type="entry name" value="GCL_type2/YbdK_subfam"/>
</dbReference>
<dbReference type="SUPFAM" id="SSF55931">
    <property type="entry name" value="Glutamine synthetase/guanido kinase"/>
    <property type="match status" value="1"/>
</dbReference>